<dbReference type="Proteomes" id="UP001465976">
    <property type="component" value="Unassembled WGS sequence"/>
</dbReference>
<reference evidence="2 3" key="1">
    <citation type="submission" date="2024-02" db="EMBL/GenBank/DDBJ databases">
        <title>A draft genome for the cacao thread blight pathogen Marasmius crinis-equi.</title>
        <authorList>
            <person name="Cohen S.P."/>
            <person name="Baruah I.K."/>
            <person name="Amoako-Attah I."/>
            <person name="Bukari Y."/>
            <person name="Meinhardt L.W."/>
            <person name="Bailey B.A."/>
        </authorList>
    </citation>
    <scope>NUCLEOTIDE SEQUENCE [LARGE SCALE GENOMIC DNA]</scope>
    <source>
        <strain evidence="2 3">GH-76</strain>
    </source>
</reference>
<feature type="region of interest" description="Disordered" evidence="1">
    <location>
        <begin position="112"/>
        <end position="216"/>
    </location>
</feature>
<feature type="compositionally biased region" description="Acidic residues" evidence="1">
    <location>
        <begin position="42"/>
        <end position="69"/>
    </location>
</feature>
<feature type="compositionally biased region" description="Acidic residues" evidence="1">
    <location>
        <begin position="124"/>
        <end position="134"/>
    </location>
</feature>
<organism evidence="2 3">
    <name type="scientific">Marasmius crinis-equi</name>
    <dbReference type="NCBI Taxonomy" id="585013"/>
    <lineage>
        <taxon>Eukaryota</taxon>
        <taxon>Fungi</taxon>
        <taxon>Dikarya</taxon>
        <taxon>Basidiomycota</taxon>
        <taxon>Agaricomycotina</taxon>
        <taxon>Agaricomycetes</taxon>
        <taxon>Agaricomycetidae</taxon>
        <taxon>Agaricales</taxon>
        <taxon>Marasmiineae</taxon>
        <taxon>Marasmiaceae</taxon>
        <taxon>Marasmius</taxon>
    </lineage>
</organism>
<feature type="compositionally biased region" description="Acidic residues" evidence="1">
    <location>
        <begin position="23"/>
        <end position="35"/>
    </location>
</feature>
<gene>
    <name evidence="2" type="ORF">V5O48_019061</name>
</gene>
<dbReference type="EMBL" id="JBAHYK010004061">
    <property type="protein sequence ID" value="KAL0563017.1"/>
    <property type="molecule type" value="Genomic_DNA"/>
</dbReference>
<evidence type="ECO:0000313" key="2">
    <source>
        <dbReference type="EMBL" id="KAL0563017.1"/>
    </source>
</evidence>
<feature type="region of interest" description="Disordered" evidence="1">
    <location>
        <begin position="1"/>
        <end position="78"/>
    </location>
</feature>
<feature type="compositionally biased region" description="Polar residues" evidence="1">
    <location>
        <begin position="203"/>
        <end position="215"/>
    </location>
</feature>
<sequence>MFDEPPLPARKSKARKGKGRAQEDDDEVEYEDELDFDKMDGAGEEEGEQDGEVDGEEDSEVEEEEDGEDTSAKPKKRFRLEYNQYELDRMAHIENVKKQLAAVGVEQAVNDLFQRNASNADPDGPTEPEPEPEPEQPITQPKASQPLRPQPRRVTRSSASTPNASDSAAAQASSAVSKSPSSPPSPEAAPASSPPAPEGMVVDSTQPAENDTTPSRELFLRSYSDFEVTFDPVVDKVEPRGYSECDLARNMGEFLLAIPKDRVDVYKTRSTLYDAVVYKWMEVEAVLKESGVKDVKTSTSNRPKPFTTWFKNGRLGDRLGKAGSLDTPATAQLQEFRDSWWIWFDKNMPEWMLRIDGKVVPGGEGDWEDCEMPGKDGMVLFVVGLKWWYDLAGKEDEQGDWEQAAKAVYNCLDRTLTARRQNATPPLPAVRPSPDSSPAANNRTKRRRTE</sequence>
<proteinExistence type="predicted"/>
<evidence type="ECO:0000256" key="1">
    <source>
        <dbReference type="SAM" id="MobiDB-lite"/>
    </source>
</evidence>
<accession>A0ABR3EJF6</accession>
<feature type="compositionally biased region" description="Low complexity" evidence="1">
    <location>
        <begin position="162"/>
        <end position="180"/>
    </location>
</feature>
<feature type="compositionally biased region" description="Pro residues" evidence="1">
    <location>
        <begin position="181"/>
        <end position="197"/>
    </location>
</feature>
<comment type="caution">
    <text evidence="2">The sequence shown here is derived from an EMBL/GenBank/DDBJ whole genome shotgun (WGS) entry which is preliminary data.</text>
</comment>
<feature type="compositionally biased region" description="Basic residues" evidence="1">
    <location>
        <begin position="10"/>
        <end position="19"/>
    </location>
</feature>
<protein>
    <submittedName>
        <fullName evidence="2">Uncharacterized protein</fullName>
    </submittedName>
</protein>
<evidence type="ECO:0000313" key="3">
    <source>
        <dbReference type="Proteomes" id="UP001465976"/>
    </source>
</evidence>
<keyword evidence="3" id="KW-1185">Reference proteome</keyword>
<name>A0ABR3EJF6_9AGAR</name>
<feature type="region of interest" description="Disordered" evidence="1">
    <location>
        <begin position="419"/>
        <end position="450"/>
    </location>
</feature>